<keyword evidence="2" id="KW-1185">Reference proteome</keyword>
<evidence type="ECO:0000313" key="1">
    <source>
        <dbReference type="EMBL" id="PLC59253.1"/>
    </source>
</evidence>
<dbReference type="EMBL" id="NPIB01000002">
    <property type="protein sequence ID" value="PLC59253.1"/>
    <property type="molecule type" value="Genomic_DNA"/>
</dbReference>
<dbReference type="RefSeq" id="WP_101767456.1">
    <property type="nucleotide sequence ID" value="NZ_BPPU01000003.1"/>
</dbReference>
<dbReference type="AlphaFoldDB" id="A0A2N4UW74"/>
<evidence type="ECO:0000313" key="2">
    <source>
        <dbReference type="Proteomes" id="UP000234420"/>
    </source>
</evidence>
<sequence>MTIVDLKKQRRLDILAAINTFDKPQLSTLLSSYAKYVCLLMDKHPKLVMGLSSGFVLTKKNKNNLHSIVSEYAGLVLTKILIGWEIVDAEKFATKQIARAKAKEEKRSAKRLAKKNFYAVNGNFFDGMEYSLINNLFNTLTHQNLAHRKDIPQLVFNDIAEDFNYLISIDFHIQLAAIFGRRLDDINLSSNKGMMLYVNSTPKAQHLQLSLDPSISLKANLEAADNARIPAFFDFMRRNCISGNVETVISHSQIVDQQSYNDTVATNLALVKITEDHQLRKNNNGFLPEKLESDIFNVNYPYYLSLFNRHIKEGLTYKDKEVLYKIKHHIIKEAIKLKLAKVISKEQFDNPFFCDFTLDDDCITELEYIFNTIACLVSDEDNQCDAPIIDRFSQFFSQYEIENQVFDNIDKVINFFTDELKLYKTDLTPYYHFPNDFFIRVIAADYYDVYLIDFQGYKFHIPTNKLDFFDVPISKAISLDDRNYGRPLTDHEREKYNLPDILNLLGVIPRFPNNLKTKTECSKLYF</sequence>
<reference evidence="1 2" key="1">
    <citation type="journal article" date="2018" name="Syst. Appl. Microbiol.">
        <title>Photobacterium carnosum sp. nov., isolated from spoiled modified atmosphere packaged poultry meat.</title>
        <authorList>
            <person name="Hilgarth M."/>
            <person name="Fuertes S."/>
            <person name="Ehrmann M."/>
            <person name="Vogel R.F."/>
        </authorList>
    </citation>
    <scope>NUCLEOTIDE SEQUENCE [LARGE SCALE GENOMIC DNA]</scope>
    <source>
        <strain evidence="1 2">TMW 2.2021</strain>
    </source>
</reference>
<comment type="caution">
    <text evidence="1">The sequence shown here is derived from an EMBL/GenBank/DDBJ whole genome shotgun (WGS) entry which is preliminary data.</text>
</comment>
<protein>
    <submittedName>
        <fullName evidence="1">Uncharacterized protein</fullName>
    </submittedName>
</protein>
<organism evidence="1 2">
    <name type="scientific">Photobacterium carnosum</name>
    <dbReference type="NCBI Taxonomy" id="2023717"/>
    <lineage>
        <taxon>Bacteria</taxon>
        <taxon>Pseudomonadati</taxon>
        <taxon>Pseudomonadota</taxon>
        <taxon>Gammaproteobacteria</taxon>
        <taxon>Vibrionales</taxon>
        <taxon>Vibrionaceae</taxon>
        <taxon>Photobacterium</taxon>
    </lineage>
</organism>
<name>A0A2N4UW74_9GAMM</name>
<gene>
    <name evidence="1" type="ORF">CIK00_03020</name>
</gene>
<dbReference type="Proteomes" id="UP000234420">
    <property type="component" value="Unassembled WGS sequence"/>
</dbReference>
<proteinExistence type="predicted"/>
<accession>A0A2N4UW74</accession>
<dbReference type="GeneID" id="69965896"/>